<protein>
    <submittedName>
        <fullName evidence="2">Uncharacterized protein</fullName>
    </submittedName>
</protein>
<keyword evidence="1" id="KW-0472">Membrane</keyword>
<dbReference type="AlphaFoldDB" id="A0AAD3H2N3"/>
<organism evidence="2 3">
    <name type="scientific">Chaetoceros tenuissimus</name>
    <dbReference type="NCBI Taxonomy" id="426638"/>
    <lineage>
        <taxon>Eukaryota</taxon>
        <taxon>Sar</taxon>
        <taxon>Stramenopiles</taxon>
        <taxon>Ochrophyta</taxon>
        <taxon>Bacillariophyta</taxon>
        <taxon>Coscinodiscophyceae</taxon>
        <taxon>Chaetocerotophycidae</taxon>
        <taxon>Chaetocerotales</taxon>
        <taxon>Chaetocerotaceae</taxon>
        <taxon>Chaetoceros</taxon>
    </lineage>
</organism>
<name>A0AAD3H2N3_9STRA</name>
<proteinExistence type="predicted"/>
<accession>A0AAD3H2N3</accession>
<evidence type="ECO:0000256" key="1">
    <source>
        <dbReference type="SAM" id="Phobius"/>
    </source>
</evidence>
<evidence type="ECO:0000313" key="3">
    <source>
        <dbReference type="Proteomes" id="UP001054902"/>
    </source>
</evidence>
<feature type="transmembrane region" description="Helical" evidence="1">
    <location>
        <begin position="7"/>
        <end position="27"/>
    </location>
</feature>
<evidence type="ECO:0000313" key="2">
    <source>
        <dbReference type="EMBL" id="GFH48061.1"/>
    </source>
</evidence>
<gene>
    <name evidence="2" type="ORF">CTEN210_04537</name>
</gene>
<keyword evidence="3" id="KW-1185">Reference proteome</keyword>
<keyword evidence="1" id="KW-1133">Transmembrane helix</keyword>
<comment type="caution">
    <text evidence="2">The sequence shown here is derived from an EMBL/GenBank/DDBJ whole genome shotgun (WGS) entry which is preliminary data.</text>
</comment>
<dbReference type="Proteomes" id="UP001054902">
    <property type="component" value="Unassembled WGS sequence"/>
</dbReference>
<dbReference type="EMBL" id="BLLK01000025">
    <property type="protein sequence ID" value="GFH48061.1"/>
    <property type="molecule type" value="Genomic_DNA"/>
</dbReference>
<keyword evidence="1" id="KW-0812">Transmembrane</keyword>
<reference evidence="2 3" key="1">
    <citation type="journal article" date="2021" name="Sci. Rep.">
        <title>The genome of the diatom Chaetoceros tenuissimus carries an ancient integrated fragment of an extant virus.</title>
        <authorList>
            <person name="Hongo Y."/>
            <person name="Kimura K."/>
            <person name="Takaki Y."/>
            <person name="Yoshida Y."/>
            <person name="Baba S."/>
            <person name="Kobayashi G."/>
            <person name="Nagasaki K."/>
            <person name="Hano T."/>
            <person name="Tomaru Y."/>
        </authorList>
    </citation>
    <scope>NUCLEOTIDE SEQUENCE [LARGE SCALE GENOMIC DNA]</scope>
    <source>
        <strain evidence="2 3">NIES-3715</strain>
    </source>
</reference>
<sequence length="300" mass="34054">MSRSPRFSILLVVSGVIASLFISSIFLEPQNVDSRILSNVKIEPKKKGLIAAVINTPKCGTGSLSGELSLAFACRGTENTAQGIWFKECLNDYSVIRTHDATEGLEMIQKIRQEDGYGDEAECVIVTATRHPKSWAASLFVESRPEELCDGNFSYEWLEKEYHEFIMGLSIHLAVNQTRPTLLNAFGTTVKHEMGKMKESVDGYNVIQNSSNDSEHGNCKILLLDMEHQKNWPAIFSSLFHGIIYGSYHLNREEQCPSFADKYDRLKERDFTTEELTYLLNGEWPEVYNYFEAYGYESVK</sequence>